<accession>A0A2K3MMU7</accession>
<sequence length="104" mass="11266">GESRIKTPLSPTTIIGSQDRPFSLGHGLGDNSGGIQLMESSFYPTASGVSHSYSSANLGQMPFESNNTGTFWPPHRSQMRLQSRRSQSRDDLISSVADAHMVNV</sequence>
<reference evidence="2 3" key="2">
    <citation type="journal article" date="2017" name="Front. Plant Sci.">
        <title>Gene Classification and Mining of Molecular Markers Useful in Red Clover (Trifolium pratense) Breeding.</title>
        <authorList>
            <person name="Istvanek J."/>
            <person name="Dluhosova J."/>
            <person name="Dluhos P."/>
            <person name="Patkova L."/>
            <person name="Nedelnik J."/>
            <person name="Repkova J."/>
        </authorList>
    </citation>
    <scope>NUCLEOTIDE SEQUENCE [LARGE SCALE GENOMIC DNA]</scope>
    <source>
        <strain evidence="3">cv. Tatra</strain>
        <tissue evidence="2">Young leaves</tissue>
    </source>
</reference>
<evidence type="ECO:0000313" key="2">
    <source>
        <dbReference type="EMBL" id="PNX92102.1"/>
    </source>
</evidence>
<dbReference type="EMBL" id="ASHM01010277">
    <property type="protein sequence ID" value="PNX92102.1"/>
    <property type="molecule type" value="Genomic_DNA"/>
</dbReference>
<comment type="caution">
    <text evidence="2">The sequence shown here is derived from an EMBL/GenBank/DDBJ whole genome shotgun (WGS) entry which is preliminary data.</text>
</comment>
<evidence type="ECO:0000256" key="1">
    <source>
        <dbReference type="SAM" id="MobiDB-lite"/>
    </source>
</evidence>
<evidence type="ECO:0000313" key="3">
    <source>
        <dbReference type="Proteomes" id="UP000236291"/>
    </source>
</evidence>
<feature type="non-terminal residue" evidence="2">
    <location>
        <position position="1"/>
    </location>
</feature>
<dbReference type="AlphaFoldDB" id="A0A2K3MMU7"/>
<organism evidence="2 3">
    <name type="scientific">Trifolium pratense</name>
    <name type="common">Red clover</name>
    <dbReference type="NCBI Taxonomy" id="57577"/>
    <lineage>
        <taxon>Eukaryota</taxon>
        <taxon>Viridiplantae</taxon>
        <taxon>Streptophyta</taxon>
        <taxon>Embryophyta</taxon>
        <taxon>Tracheophyta</taxon>
        <taxon>Spermatophyta</taxon>
        <taxon>Magnoliopsida</taxon>
        <taxon>eudicotyledons</taxon>
        <taxon>Gunneridae</taxon>
        <taxon>Pentapetalae</taxon>
        <taxon>rosids</taxon>
        <taxon>fabids</taxon>
        <taxon>Fabales</taxon>
        <taxon>Fabaceae</taxon>
        <taxon>Papilionoideae</taxon>
        <taxon>50 kb inversion clade</taxon>
        <taxon>NPAAA clade</taxon>
        <taxon>Hologalegina</taxon>
        <taxon>IRL clade</taxon>
        <taxon>Trifolieae</taxon>
        <taxon>Trifolium</taxon>
    </lineage>
</organism>
<feature type="region of interest" description="Disordered" evidence="1">
    <location>
        <begin position="1"/>
        <end position="28"/>
    </location>
</feature>
<gene>
    <name evidence="2" type="ORF">L195_g015234</name>
</gene>
<proteinExistence type="predicted"/>
<dbReference type="STRING" id="57577.A0A2K3MMU7"/>
<protein>
    <submittedName>
        <fullName evidence="2">Putative apyrase 7-like protein</fullName>
    </submittedName>
</protein>
<dbReference type="ExpressionAtlas" id="A0A2K3MMU7">
    <property type="expression patterns" value="baseline"/>
</dbReference>
<reference evidence="2 3" key="1">
    <citation type="journal article" date="2014" name="Am. J. Bot.">
        <title>Genome assembly and annotation for red clover (Trifolium pratense; Fabaceae).</title>
        <authorList>
            <person name="Istvanek J."/>
            <person name="Jaros M."/>
            <person name="Krenek A."/>
            <person name="Repkova J."/>
        </authorList>
    </citation>
    <scope>NUCLEOTIDE SEQUENCE [LARGE SCALE GENOMIC DNA]</scope>
    <source>
        <strain evidence="3">cv. Tatra</strain>
        <tissue evidence="2">Young leaves</tissue>
    </source>
</reference>
<dbReference type="Proteomes" id="UP000236291">
    <property type="component" value="Unassembled WGS sequence"/>
</dbReference>
<name>A0A2K3MMU7_TRIPR</name>